<keyword evidence="9 10" id="KW-0131">Cell cycle</keyword>
<gene>
    <name evidence="14" type="ORF">E6K80_11475</name>
</gene>
<comment type="caution">
    <text evidence="14">The sequence shown here is derived from an EMBL/GenBank/DDBJ whole genome shotgun (WGS) entry which is preliminary data.</text>
</comment>
<dbReference type="InterPro" id="IPR004513">
    <property type="entry name" value="FtsX"/>
</dbReference>
<feature type="domain" description="ABC3 transporter permease C-terminal" evidence="12">
    <location>
        <begin position="171"/>
        <end position="281"/>
    </location>
</feature>
<comment type="subcellular location">
    <subcellularLocation>
        <location evidence="1">Cell membrane</location>
        <topology evidence="1">Multi-pass membrane protein</topology>
    </subcellularLocation>
</comment>
<sequence length="285" mass="31497">MHLFYLREAARSFRQHRGLAYTAIFSLTSALMLSGVLLLLTHNAQVQLQVFGDRREMVVYLRDDVTPQQKDALIGRLTDLYGTVTYVSKEEAWKEFSKQLGDPSLLEAVQDNPLPASLRVRLRSSLQTPGVMDQAARQIQQFPEVDDVRYGEEWVHRLDRISTTLVKGTIAVGVVVALAILFIVYNTIRLTVLARRREVEIMSRLGATDGFIAIPFVLEAMFEAGLAAFLSLALLFGVQQGLSARVVGLVFLPVPMALTFVAAAIGVAWLAAMLALSRVLRAVGP</sequence>
<dbReference type="PANTHER" id="PTHR47755">
    <property type="entry name" value="CELL DIVISION PROTEIN FTSX"/>
    <property type="match status" value="1"/>
</dbReference>
<dbReference type="PIRSF" id="PIRSF003097">
    <property type="entry name" value="FtsX"/>
    <property type="match status" value="1"/>
</dbReference>
<dbReference type="Proteomes" id="UP000319836">
    <property type="component" value="Unassembled WGS sequence"/>
</dbReference>
<evidence type="ECO:0000256" key="6">
    <source>
        <dbReference type="ARBA" id="ARBA00022692"/>
    </source>
</evidence>
<feature type="transmembrane region" description="Helical" evidence="11">
    <location>
        <begin position="256"/>
        <end position="276"/>
    </location>
</feature>
<evidence type="ECO:0000313" key="15">
    <source>
        <dbReference type="Proteomes" id="UP000319836"/>
    </source>
</evidence>
<dbReference type="Pfam" id="PF02687">
    <property type="entry name" value="FtsX"/>
    <property type="match status" value="1"/>
</dbReference>
<feature type="domain" description="FtsX extracellular" evidence="13">
    <location>
        <begin position="56"/>
        <end position="148"/>
    </location>
</feature>
<evidence type="ECO:0000256" key="8">
    <source>
        <dbReference type="ARBA" id="ARBA00023136"/>
    </source>
</evidence>
<evidence type="ECO:0000256" key="3">
    <source>
        <dbReference type="ARBA" id="ARBA00021907"/>
    </source>
</evidence>
<dbReference type="Pfam" id="PF18075">
    <property type="entry name" value="FtsX_ECD"/>
    <property type="match status" value="1"/>
</dbReference>
<evidence type="ECO:0000256" key="11">
    <source>
        <dbReference type="SAM" id="Phobius"/>
    </source>
</evidence>
<comment type="similarity">
    <text evidence="2 10">Belongs to the ABC-4 integral membrane protein family. FtsX subfamily.</text>
</comment>
<evidence type="ECO:0000256" key="10">
    <source>
        <dbReference type="PIRNR" id="PIRNR003097"/>
    </source>
</evidence>
<proteinExistence type="inferred from homology"/>
<dbReference type="PANTHER" id="PTHR47755:SF1">
    <property type="entry name" value="CELL DIVISION PROTEIN FTSX"/>
    <property type="match status" value="1"/>
</dbReference>
<keyword evidence="6 11" id="KW-0812">Transmembrane</keyword>
<feature type="transmembrane region" description="Helical" evidence="11">
    <location>
        <begin position="211"/>
        <end position="236"/>
    </location>
</feature>
<dbReference type="GO" id="GO:0051301">
    <property type="term" value="P:cell division"/>
    <property type="evidence" value="ECO:0007669"/>
    <property type="project" value="UniProtKB-KW"/>
</dbReference>
<dbReference type="EMBL" id="VBPA01000290">
    <property type="protein sequence ID" value="TMQ69519.1"/>
    <property type="molecule type" value="Genomic_DNA"/>
</dbReference>
<evidence type="ECO:0000256" key="9">
    <source>
        <dbReference type="ARBA" id="ARBA00023306"/>
    </source>
</evidence>
<evidence type="ECO:0000259" key="13">
    <source>
        <dbReference type="Pfam" id="PF18075"/>
    </source>
</evidence>
<keyword evidence="5 10" id="KW-0132">Cell division</keyword>
<keyword evidence="8 10" id="KW-0472">Membrane</keyword>
<evidence type="ECO:0000256" key="4">
    <source>
        <dbReference type="ARBA" id="ARBA00022475"/>
    </source>
</evidence>
<evidence type="ECO:0000256" key="5">
    <source>
        <dbReference type="ARBA" id="ARBA00022618"/>
    </source>
</evidence>
<dbReference type="GO" id="GO:0005886">
    <property type="term" value="C:plasma membrane"/>
    <property type="evidence" value="ECO:0007669"/>
    <property type="project" value="UniProtKB-SubCell"/>
</dbReference>
<dbReference type="InterPro" id="IPR040690">
    <property type="entry name" value="FtsX_ECD"/>
</dbReference>
<reference evidence="14 15" key="1">
    <citation type="journal article" date="2019" name="Nat. Microbiol.">
        <title>Mediterranean grassland soil C-N compound turnover is dependent on rainfall and depth, and is mediated by genomically divergent microorganisms.</title>
        <authorList>
            <person name="Diamond S."/>
            <person name="Andeer P.F."/>
            <person name="Li Z."/>
            <person name="Crits-Christoph A."/>
            <person name="Burstein D."/>
            <person name="Anantharaman K."/>
            <person name="Lane K.R."/>
            <person name="Thomas B.C."/>
            <person name="Pan C."/>
            <person name="Northen T.R."/>
            <person name="Banfield J.F."/>
        </authorList>
    </citation>
    <scope>NUCLEOTIDE SEQUENCE [LARGE SCALE GENOMIC DNA]</scope>
    <source>
        <strain evidence="14">WS_10</strain>
    </source>
</reference>
<feature type="transmembrane region" description="Helical" evidence="11">
    <location>
        <begin position="20"/>
        <end position="40"/>
    </location>
</feature>
<accession>A0A538U155</accession>
<dbReference type="AlphaFoldDB" id="A0A538U155"/>
<evidence type="ECO:0000256" key="2">
    <source>
        <dbReference type="ARBA" id="ARBA00007379"/>
    </source>
</evidence>
<feature type="transmembrane region" description="Helical" evidence="11">
    <location>
        <begin position="170"/>
        <end position="190"/>
    </location>
</feature>
<evidence type="ECO:0000313" key="14">
    <source>
        <dbReference type="EMBL" id="TMQ69519.1"/>
    </source>
</evidence>
<evidence type="ECO:0000256" key="1">
    <source>
        <dbReference type="ARBA" id="ARBA00004651"/>
    </source>
</evidence>
<keyword evidence="7 11" id="KW-1133">Transmembrane helix</keyword>
<organism evidence="14 15">
    <name type="scientific">Eiseniibacteriota bacterium</name>
    <dbReference type="NCBI Taxonomy" id="2212470"/>
    <lineage>
        <taxon>Bacteria</taxon>
        <taxon>Candidatus Eiseniibacteriota</taxon>
    </lineage>
</organism>
<dbReference type="Gene3D" id="3.30.70.3040">
    <property type="match status" value="1"/>
</dbReference>
<evidence type="ECO:0000256" key="7">
    <source>
        <dbReference type="ARBA" id="ARBA00022989"/>
    </source>
</evidence>
<dbReference type="InterPro" id="IPR003838">
    <property type="entry name" value="ABC3_permease_C"/>
</dbReference>
<keyword evidence="4 10" id="KW-1003">Cell membrane</keyword>
<protein>
    <recommendedName>
        <fullName evidence="3 10">Cell division protein FtsX</fullName>
    </recommendedName>
</protein>
<name>A0A538U155_UNCEI</name>
<evidence type="ECO:0000259" key="12">
    <source>
        <dbReference type="Pfam" id="PF02687"/>
    </source>
</evidence>